<evidence type="ECO:0000256" key="1">
    <source>
        <dbReference type="ARBA" id="ARBA00004127"/>
    </source>
</evidence>
<keyword evidence="5 6" id="KW-0472">Membrane</keyword>
<comment type="caution">
    <text evidence="8">The sequence shown here is derived from an EMBL/GenBank/DDBJ whole genome shotgun (WGS) entry which is preliminary data.</text>
</comment>
<evidence type="ECO:0000313" key="8">
    <source>
        <dbReference type="EMBL" id="EMB33272.1"/>
    </source>
</evidence>
<feature type="transmembrane region" description="Helical" evidence="6">
    <location>
        <begin position="365"/>
        <end position="384"/>
    </location>
</feature>
<feature type="transmembrane region" description="Helical" evidence="6">
    <location>
        <begin position="144"/>
        <end position="166"/>
    </location>
</feature>
<dbReference type="Gene3D" id="1.20.1250.20">
    <property type="entry name" value="MFS general substrate transporter like domains"/>
    <property type="match status" value="2"/>
</dbReference>
<feature type="transmembrane region" description="Helical" evidence="6">
    <location>
        <begin position="54"/>
        <end position="73"/>
    </location>
</feature>
<organism evidence="8">
    <name type="scientific">Treponema denticola H-22</name>
    <dbReference type="NCBI Taxonomy" id="999432"/>
    <lineage>
        <taxon>Bacteria</taxon>
        <taxon>Pseudomonadati</taxon>
        <taxon>Spirochaetota</taxon>
        <taxon>Spirochaetia</taxon>
        <taxon>Spirochaetales</taxon>
        <taxon>Treponemataceae</taxon>
        <taxon>Treponema</taxon>
    </lineage>
</organism>
<feature type="transmembrane region" description="Helical" evidence="6">
    <location>
        <begin position="85"/>
        <end position="103"/>
    </location>
</feature>
<feature type="transmembrane region" description="Helical" evidence="6">
    <location>
        <begin position="405"/>
        <end position="425"/>
    </location>
</feature>
<keyword evidence="4 6" id="KW-1133">Transmembrane helix</keyword>
<feature type="transmembrane region" description="Helical" evidence="6">
    <location>
        <begin position="109"/>
        <end position="132"/>
    </location>
</feature>
<sequence>MNNNTIYEVAIPLQRNKKIAVILGSIFLMFSVAGFGLSLALLQGRILESMNAMNYFSTLTIFASLGLTILTPIGGKLGDLYGRRNIIIISGLIAVLCGVGMALTNNAFIFMTLRLLLGVAQGTFISAPYILMGEINEKKDIPKSMGYLSSAIAVGGFGSSIIAGFLSDRGLLKAAILFPSIPLLAGIILIALNLPNRKKGKKSSIDILGILFLALFLSSLLLSLNYGPKIGWNNIIIITALLSSIVFLFLLIKTEKKSLEPIIPLHLFLNKKYSVLLIVGIICYFYQNQMNVYAPLAIQNILNKSATVSGALQLPRTIITMILPIIFGTWLGKRKDKYWLAITFAAGIPFIAFLSLSFTNSASPVLLFYIAISLTGIAESFRSVSITPAAQATLQPQELGIGTSLITFMNSISSLVAATATGIIFDSNKNNMGTAINKIFTLTAAVSLLGVLIAAFIVRKQDKKDTAKASSN</sequence>
<proteinExistence type="predicted"/>
<dbReference type="PANTHER" id="PTHR23501:SF191">
    <property type="entry name" value="VACUOLAR BASIC AMINO ACID TRANSPORTER 4"/>
    <property type="match status" value="1"/>
</dbReference>
<dbReference type="PANTHER" id="PTHR23501">
    <property type="entry name" value="MAJOR FACILITATOR SUPERFAMILY"/>
    <property type="match status" value="1"/>
</dbReference>
<dbReference type="InterPro" id="IPR011701">
    <property type="entry name" value="MFS"/>
</dbReference>
<evidence type="ECO:0000256" key="2">
    <source>
        <dbReference type="ARBA" id="ARBA00022448"/>
    </source>
</evidence>
<name>A0A0E2E401_TREDN</name>
<feature type="transmembrane region" description="Helical" evidence="6">
    <location>
        <begin position="437"/>
        <end position="458"/>
    </location>
</feature>
<dbReference type="PATRIC" id="fig|999432.5.peg.1693"/>
<keyword evidence="3 6" id="KW-0812">Transmembrane</keyword>
<feature type="transmembrane region" description="Helical" evidence="6">
    <location>
        <begin position="20"/>
        <end position="42"/>
    </location>
</feature>
<dbReference type="RefSeq" id="WP_002673064.1">
    <property type="nucleotide sequence ID" value="NZ_CM001795.1"/>
</dbReference>
<dbReference type="GO" id="GO:0012505">
    <property type="term" value="C:endomembrane system"/>
    <property type="evidence" value="ECO:0007669"/>
    <property type="project" value="UniProtKB-SubCell"/>
</dbReference>
<feature type="transmembrane region" description="Helical" evidence="6">
    <location>
        <begin position="338"/>
        <end position="359"/>
    </location>
</feature>
<feature type="transmembrane region" description="Helical" evidence="6">
    <location>
        <begin position="273"/>
        <end position="294"/>
    </location>
</feature>
<feature type="transmembrane region" description="Helical" evidence="6">
    <location>
        <begin position="204"/>
        <end position="224"/>
    </location>
</feature>
<dbReference type="Proteomes" id="UP000011705">
    <property type="component" value="Chromosome"/>
</dbReference>
<dbReference type="PROSITE" id="PS50850">
    <property type="entry name" value="MFS"/>
    <property type="match status" value="1"/>
</dbReference>
<dbReference type="SUPFAM" id="SSF103473">
    <property type="entry name" value="MFS general substrate transporter"/>
    <property type="match status" value="2"/>
</dbReference>
<dbReference type="InterPro" id="IPR036259">
    <property type="entry name" value="MFS_trans_sf"/>
</dbReference>
<dbReference type="HOGENOM" id="CLU_000960_2_5_12"/>
<feature type="transmembrane region" description="Helical" evidence="6">
    <location>
        <begin position="172"/>
        <end position="192"/>
    </location>
</feature>
<keyword evidence="2" id="KW-0813">Transport</keyword>
<evidence type="ECO:0000259" key="7">
    <source>
        <dbReference type="PROSITE" id="PS50850"/>
    </source>
</evidence>
<evidence type="ECO:0000256" key="5">
    <source>
        <dbReference type="ARBA" id="ARBA00023136"/>
    </source>
</evidence>
<feature type="domain" description="Major facilitator superfamily (MFS) profile" evidence="7">
    <location>
        <begin position="17"/>
        <end position="462"/>
    </location>
</feature>
<feature type="transmembrane region" description="Helical" evidence="6">
    <location>
        <begin position="314"/>
        <end position="331"/>
    </location>
</feature>
<dbReference type="AlphaFoldDB" id="A0A0E2E401"/>
<dbReference type="Pfam" id="PF07690">
    <property type="entry name" value="MFS_1"/>
    <property type="match status" value="2"/>
</dbReference>
<dbReference type="GO" id="GO:0005886">
    <property type="term" value="C:plasma membrane"/>
    <property type="evidence" value="ECO:0007669"/>
    <property type="project" value="TreeGrafter"/>
</dbReference>
<gene>
    <name evidence="8" type="ORF">HMPREF9726_01633</name>
</gene>
<dbReference type="InterPro" id="IPR020846">
    <property type="entry name" value="MFS_dom"/>
</dbReference>
<evidence type="ECO:0000256" key="6">
    <source>
        <dbReference type="SAM" id="Phobius"/>
    </source>
</evidence>
<dbReference type="EMBL" id="AGDV01000012">
    <property type="protein sequence ID" value="EMB33272.1"/>
    <property type="molecule type" value="Genomic_DNA"/>
</dbReference>
<accession>A0A0E2E401</accession>
<evidence type="ECO:0000256" key="4">
    <source>
        <dbReference type="ARBA" id="ARBA00022989"/>
    </source>
</evidence>
<protein>
    <recommendedName>
        <fullName evidence="7">Major facilitator superfamily (MFS) profile domain-containing protein</fullName>
    </recommendedName>
</protein>
<feature type="transmembrane region" description="Helical" evidence="6">
    <location>
        <begin position="230"/>
        <end position="252"/>
    </location>
</feature>
<reference evidence="8" key="1">
    <citation type="submission" date="2012-01" db="EMBL/GenBank/DDBJ databases">
        <title>The Genome Sequence of Treponema denticola H-22.</title>
        <authorList>
            <consortium name="The Broad Institute Genome Sequencing Platform"/>
            <person name="Earl A."/>
            <person name="Ward D."/>
            <person name="Feldgarden M."/>
            <person name="Gevers D."/>
            <person name="Blanton J.M."/>
            <person name="Fenno C.J."/>
            <person name="Baranova O.V."/>
            <person name="Mathney J."/>
            <person name="Dewhirst F.E."/>
            <person name="Izard J."/>
            <person name="Young S.K."/>
            <person name="Zeng Q."/>
            <person name="Gargeya S."/>
            <person name="Fitzgerald M."/>
            <person name="Haas B."/>
            <person name="Abouelleil A."/>
            <person name="Alvarado L."/>
            <person name="Arachchi H.M."/>
            <person name="Berlin A."/>
            <person name="Chapman S.B."/>
            <person name="Gearin G."/>
            <person name="Goldberg J."/>
            <person name="Griggs A."/>
            <person name="Gujja S."/>
            <person name="Hansen M."/>
            <person name="Heiman D."/>
            <person name="Howarth C."/>
            <person name="Larimer J."/>
            <person name="Lui A."/>
            <person name="MacDonald P.J.P."/>
            <person name="McCowen C."/>
            <person name="Montmayeur A."/>
            <person name="Murphy C."/>
            <person name="Neiman D."/>
            <person name="Pearson M."/>
            <person name="Priest M."/>
            <person name="Roberts A."/>
            <person name="Saif S."/>
            <person name="Shea T."/>
            <person name="Sisk P."/>
            <person name="Stolte C."/>
            <person name="Sykes S."/>
            <person name="Wortman J."/>
            <person name="Nusbaum C."/>
            <person name="Birren B."/>
        </authorList>
    </citation>
    <scope>NUCLEOTIDE SEQUENCE [LARGE SCALE GENOMIC DNA]</scope>
    <source>
        <strain evidence="8">H-22</strain>
    </source>
</reference>
<evidence type="ECO:0000256" key="3">
    <source>
        <dbReference type="ARBA" id="ARBA00022692"/>
    </source>
</evidence>
<comment type="subcellular location">
    <subcellularLocation>
        <location evidence="1">Endomembrane system</location>
        <topology evidence="1">Multi-pass membrane protein</topology>
    </subcellularLocation>
</comment>
<dbReference type="GO" id="GO:0022857">
    <property type="term" value="F:transmembrane transporter activity"/>
    <property type="evidence" value="ECO:0007669"/>
    <property type="project" value="InterPro"/>
</dbReference>